<dbReference type="GO" id="GO:0016757">
    <property type="term" value="F:glycosyltransferase activity"/>
    <property type="evidence" value="ECO:0007669"/>
    <property type="project" value="UniProtKB-KW"/>
</dbReference>
<evidence type="ECO:0000256" key="10">
    <source>
        <dbReference type="SAM" id="SignalP"/>
    </source>
</evidence>
<feature type="active site" description="Nucleophile" evidence="9">
    <location>
        <position position="168"/>
    </location>
</feature>
<comment type="similarity">
    <text evidence="2">Belongs to the YkuD family.</text>
</comment>
<dbReference type="UniPathway" id="UPA00219"/>
<keyword evidence="7 9" id="KW-0573">Peptidoglycan synthesis</keyword>
<dbReference type="GO" id="GO:0018104">
    <property type="term" value="P:peptidoglycan-protein cross-linking"/>
    <property type="evidence" value="ECO:0007669"/>
    <property type="project" value="TreeGrafter"/>
</dbReference>
<dbReference type="GO" id="GO:0071972">
    <property type="term" value="F:peptidoglycan L,D-transpeptidase activity"/>
    <property type="evidence" value="ECO:0007669"/>
    <property type="project" value="TreeGrafter"/>
</dbReference>
<protein>
    <submittedName>
        <fullName evidence="12">ErfK/YbiS/YcfS/YnhG family protein</fullName>
    </submittedName>
</protein>
<evidence type="ECO:0000256" key="7">
    <source>
        <dbReference type="ARBA" id="ARBA00022984"/>
    </source>
</evidence>
<dbReference type="PROSITE" id="PS52029">
    <property type="entry name" value="LD_TPASE"/>
    <property type="match status" value="1"/>
</dbReference>
<evidence type="ECO:0000256" key="9">
    <source>
        <dbReference type="PROSITE-ProRule" id="PRU01373"/>
    </source>
</evidence>
<keyword evidence="6 9" id="KW-0133">Cell shape</keyword>
<dbReference type="PANTHER" id="PTHR30582:SF24">
    <property type="entry name" value="L,D-TRANSPEPTIDASE ERFK_SRFK-RELATED"/>
    <property type="match status" value="1"/>
</dbReference>
<dbReference type="GO" id="GO:0008360">
    <property type="term" value="P:regulation of cell shape"/>
    <property type="evidence" value="ECO:0007669"/>
    <property type="project" value="UniProtKB-UniRule"/>
</dbReference>
<comment type="pathway">
    <text evidence="1 9">Cell wall biogenesis; peptidoglycan biosynthesis.</text>
</comment>
<organism evidence="12 13">
    <name type="scientific">Aliterella atlantica CENA595</name>
    <dbReference type="NCBI Taxonomy" id="1618023"/>
    <lineage>
        <taxon>Bacteria</taxon>
        <taxon>Bacillati</taxon>
        <taxon>Cyanobacteriota</taxon>
        <taxon>Cyanophyceae</taxon>
        <taxon>Chroococcidiopsidales</taxon>
        <taxon>Aliterellaceae</taxon>
        <taxon>Aliterella</taxon>
    </lineage>
</organism>
<name>A0A0D8ZMA7_9CYAN</name>
<dbReference type="InterPro" id="IPR050979">
    <property type="entry name" value="LD-transpeptidase"/>
</dbReference>
<dbReference type="SUPFAM" id="SSF141523">
    <property type="entry name" value="L,D-transpeptidase catalytic domain-like"/>
    <property type="match status" value="1"/>
</dbReference>
<keyword evidence="13" id="KW-1185">Reference proteome</keyword>
<keyword evidence="3" id="KW-0328">Glycosyltransferase</keyword>
<feature type="active site" description="Proton donor/acceptor" evidence="9">
    <location>
        <position position="152"/>
    </location>
</feature>
<evidence type="ECO:0000256" key="8">
    <source>
        <dbReference type="ARBA" id="ARBA00023316"/>
    </source>
</evidence>
<dbReference type="Gene3D" id="2.40.440.10">
    <property type="entry name" value="L,D-transpeptidase catalytic domain-like"/>
    <property type="match status" value="1"/>
</dbReference>
<keyword evidence="5" id="KW-0378">Hydrolase</keyword>
<evidence type="ECO:0000256" key="2">
    <source>
        <dbReference type="ARBA" id="ARBA00005992"/>
    </source>
</evidence>
<dbReference type="GO" id="GO:0005576">
    <property type="term" value="C:extracellular region"/>
    <property type="evidence" value="ECO:0007669"/>
    <property type="project" value="TreeGrafter"/>
</dbReference>
<dbReference type="Pfam" id="PF03734">
    <property type="entry name" value="YkuD"/>
    <property type="match status" value="1"/>
</dbReference>
<gene>
    <name evidence="12" type="ORF">UH38_21275</name>
</gene>
<feature type="signal peptide" evidence="10">
    <location>
        <begin position="1"/>
        <end position="28"/>
    </location>
</feature>
<keyword evidence="4" id="KW-0808">Transferase</keyword>
<evidence type="ECO:0000313" key="12">
    <source>
        <dbReference type="EMBL" id="KJH69870.1"/>
    </source>
</evidence>
<keyword evidence="10" id="KW-0732">Signal</keyword>
<evidence type="ECO:0000256" key="3">
    <source>
        <dbReference type="ARBA" id="ARBA00022676"/>
    </source>
</evidence>
<evidence type="ECO:0000313" key="13">
    <source>
        <dbReference type="Proteomes" id="UP000032452"/>
    </source>
</evidence>
<proteinExistence type="inferred from homology"/>
<evidence type="ECO:0000256" key="4">
    <source>
        <dbReference type="ARBA" id="ARBA00022679"/>
    </source>
</evidence>
<dbReference type="CDD" id="cd16913">
    <property type="entry name" value="YkuD_like"/>
    <property type="match status" value="1"/>
</dbReference>
<dbReference type="OrthoDB" id="9787225at2"/>
<dbReference type="AlphaFoldDB" id="A0A0D8ZMA7"/>
<dbReference type="InterPro" id="IPR005490">
    <property type="entry name" value="LD_TPept_cat_dom"/>
</dbReference>
<accession>A0A0D8ZMA7</accession>
<evidence type="ECO:0000259" key="11">
    <source>
        <dbReference type="PROSITE" id="PS52029"/>
    </source>
</evidence>
<dbReference type="PATRIC" id="fig|1618023.3.peg.2555"/>
<feature type="chain" id="PRO_5002337250" evidence="10">
    <location>
        <begin position="29"/>
        <end position="193"/>
    </location>
</feature>
<dbReference type="EMBL" id="JYON01000032">
    <property type="protein sequence ID" value="KJH69870.1"/>
    <property type="molecule type" value="Genomic_DNA"/>
</dbReference>
<evidence type="ECO:0000256" key="1">
    <source>
        <dbReference type="ARBA" id="ARBA00004752"/>
    </source>
</evidence>
<dbReference type="GO" id="GO:0071555">
    <property type="term" value="P:cell wall organization"/>
    <property type="evidence" value="ECO:0007669"/>
    <property type="project" value="UniProtKB-UniRule"/>
</dbReference>
<sequence>MVKSNLLLRSLVPLYALALVLGMQTQTAAEKIAQTIAPQNNLTPEIAPAQNIPIYQQQPPTNITQTTNLVLKLSDRRVYLYRDNILATSYPVAIGKAGWETPVGKYKVIEMQRDPSWQHPWTGKIIPPGADNPLGARWIGFWTDGKNFIGFHGTPQEKLIGQAVSHGCVRMRNKDILSLYAQVDIGTPVTVTP</sequence>
<dbReference type="PANTHER" id="PTHR30582">
    <property type="entry name" value="L,D-TRANSPEPTIDASE"/>
    <property type="match status" value="1"/>
</dbReference>
<dbReference type="STRING" id="1618023.UH38_21275"/>
<evidence type="ECO:0000256" key="6">
    <source>
        <dbReference type="ARBA" id="ARBA00022960"/>
    </source>
</evidence>
<dbReference type="Proteomes" id="UP000032452">
    <property type="component" value="Unassembled WGS sequence"/>
</dbReference>
<evidence type="ECO:0000256" key="5">
    <source>
        <dbReference type="ARBA" id="ARBA00022801"/>
    </source>
</evidence>
<dbReference type="RefSeq" id="WP_045056707.1">
    <property type="nucleotide sequence ID" value="NZ_CAWMDP010000029.1"/>
</dbReference>
<reference evidence="12 13" key="1">
    <citation type="submission" date="2015-02" db="EMBL/GenBank/DDBJ databases">
        <title>Draft genome of a novel marine cyanobacterium (Chroococcales) isolated from South Atlantic Ocean.</title>
        <authorList>
            <person name="Rigonato J."/>
            <person name="Alvarenga D.O."/>
            <person name="Branco L.H."/>
            <person name="Varani A.M."/>
            <person name="Brandini F.P."/>
            <person name="Fiore M.F."/>
        </authorList>
    </citation>
    <scope>NUCLEOTIDE SEQUENCE [LARGE SCALE GENOMIC DNA]</scope>
    <source>
        <strain evidence="12 13">CENA595</strain>
    </source>
</reference>
<feature type="domain" description="L,D-TPase catalytic" evidence="11">
    <location>
        <begin position="67"/>
        <end position="192"/>
    </location>
</feature>
<dbReference type="InterPro" id="IPR038063">
    <property type="entry name" value="Transpep_catalytic_dom"/>
</dbReference>
<keyword evidence="8 9" id="KW-0961">Cell wall biogenesis/degradation</keyword>
<comment type="caution">
    <text evidence="12">The sequence shown here is derived from an EMBL/GenBank/DDBJ whole genome shotgun (WGS) entry which is preliminary data.</text>
</comment>